<accession>A0A3F3PL07</accession>
<name>A0A3F3PL07_9EURO</name>
<dbReference type="AlphaFoldDB" id="A0A3F3PL07"/>
<dbReference type="EMBL" id="KZ852087">
    <property type="protein sequence ID" value="RDH27611.1"/>
    <property type="molecule type" value="Genomic_DNA"/>
</dbReference>
<evidence type="ECO:0000313" key="2">
    <source>
        <dbReference type="Proteomes" id="UP000253729"/>
    </source>
</evidence>
<keyword evidence="2" id="KW-1185">Reference proteome</keyword>
<protein>
    <recommendedName>
        <fullName evidence="3">AN1-type domain-containing protein</fullName>
    </recommendedName>
</protein>
<evidence type="ECO:0008006" key="3">
    <source>
        <dbReference type="Google" id="ProtNLM"/>
    </source>
</evidence>
<dbReference type="STRING" id="1341132.A0A3F3PL07"/>
<dbReference type="RefSeq" id="XP_026620633.1">
    <property type="nucleotide sequence ID" value="XM_026763588.1"/>
</dbReference>
<sequence>MPQIFSSGTCHIHDRMRLRKPHLQDTLPIQLCVLCNRSFCAAHKGKEDNVCEINHETYYRNHPAAREYLYRTYEDWKKDNENMIMDDMWQ</sequence>
<organism evidence="1 2">
    <name type="scientific">Aspergillus welwitschiae</name>
    <dbReference type="NCBI Taxonomy" id="1341132"/>
    <lineage>
        <taxon>Eukaryota</taxon>
        <taxon>Fungi</taxon>
        <taxon>Dikarya</taxon>
        <taxon>Ascomycota</taxon>
        <taxon>Pezizomycotina</taxon>
        <taxon>Eurotiomycetes</taxon>
        <taxon>Eurotiomycetidae</taxon>
        <taxon>Eurotiales</taxon>
        <taxon>Aspergillaceae</taxon>
        <taxon>Aspergillus</taxon>
        <taxon>Aspergillus subgen. Circumdati</taxon>
    </lineage>
</organism>
<evidence type="ECO:0000313" key="1">
    <source>
        <dbReference type="EMBL" id="RDH27611.1"/>
    </source>
</evidence>
<proteinExistence type="predicted"/>
<dbReference type="GeneID" id="38131944"/>
<dbReference type="Proteomes" id="UP000253729">
    <property type="component" value="Unassembled WGS sequence"/>
</dbReference>
<gene>
    <name evidence="1" type="ORF">BDQ94DRAFT_112202</name>
</gene>
<reference evidence="1 2" key="1">
    <citation type="submission" date="2018-07" db="EMBL/GenBank/DDBJ databases">
        <title>The genomes of Aspergillus section Nigri reveals drivers in fungal speciation.</title>
        <authorList>
            <consortium name="DOE Joint Genome Institute"/>
            <person name="Vesth T.C."/>
            <person name="Nybo J."/>
            <person name="Theobald S."/>
            <person name="Brandl J."/>
            <person name="Frisvad J.C."/>
            <person name="Nielsen K.F."/>
            <person name="Lyhne E.K."/>
            <person name="Kogle M.E."/>
            <person name="Kuo A."/>
            <person name="Riley R."/>
            <person name="Clum A."/>
            <person name="Nolan M."/>
            <person name="Lipzen A."/>
            <person name="Salamov A."/>
            <person name="Henrissat B."/>
            <person name="Wiebenga A."/>
            <person name="De vries R.P."/>
            <person name="Grigoriev I.V."/>
            <person name="Mortensen U.H."/>
            <person name="Andersen M.R."/>
            <person name="Baker S.E."/>
        </authorList>
    </citation>
    <scope>NUCLEOTIDE SEQUENCE [LARGE SCALE GENOMIC DNA]</scope>
    <source>
        <strain evidence="1 2">CBS 139.54b</strain>
    </source>
</reference>